<dbReference type="EMBL" id="PZQS01000002">
    <property type="protein sequence ID" value="PVD36215.1"/>
    <property type="molecule type" value="Genomic_DNA"/>
</dbReference>
<sequence length="106" mass="11959">MAVDNPSYTEIRDVCAAAGMIVGVENKVYARELDHRDLKVRGRIRIQLKREDGSLLMEQFPDRQSVLLYLGETIPKLKSRAQSQSAQQSASQQAQSAKSQKKKGRR</sequence>
<evidence type="ECO:0000256" key="6">
    <source>
        <dbReference type="ARBA" id="ARBA00045518"/>
    </source>
</evidence>
<gene>
    <name evidence="8" type="ORF">C0Q70_03191</name>
</gene>
<dbReference type="Gene3D" id="3.30.56.30">
    <property type="entry name" value="Signal recognition particle, SRP19-like subunit"/>
    <property type="match status" value="1"/>
</dbReference>
<protein>
    <recommendedName>
        <fullName evidence="10">Signal recognition particle 19 kDa protein</fullName>
    </recommendedName>
</protein>
<comment type="caution">
    <text evidence="8">The sequence shown here is derived from an EMBL/GenBank/DDBJ whole genome shotgun (WGS) entry which is preliminary data.</text>
</comment>
<comment type="function">
    <text evidence="6">Component of the signal recognition particle (SRP) complex, a ribonucleoprotein complex that mediates the cotranslational targeting of secretory and membrane proteins to the endoplasmic reticulum (ER). Binds directly to 7SL RNA. Mediates binding of SRP54 to the SRP complex.</text>
</comment>
<dbReference type="GO" id="GO:0005786">
    <property type="term" value="C:signal recognition particle, endoplasmic reticulum targeting"/>
    <property type="evidence" value="ECO:0007669"/>
    <property type="project" value="UniProtKB-KW"/>
</dbReference>
<keyword evidence="3" id="KW-0963">Cytoplasm</keyword>
<evidence type="ECO:0000256" key="5">
    <source>
        <dbReference type="ARBA" id="ARBA00023274"/>
    </source>
</evidence>
<dbReference type="GO" id="GO:0006617">
    <property type="term" value="P:SRP-dependent cotranslational protein targeting to membrane, signal sequence recognition"/>
    <property type="evidence" value="ECO:0007669"/>
    <property type="project" value="TreeGrafter"/>
</dbReference>
<proteinExistence type="inferred from homology"/>
<evidence type="ECO:0000256" key="3">
    <source>
        <dbReference type="ARBA" id="ARBA00022490"/>
    </source>
</evidence>
<comment type="similarity">
    <text evidence="2">Belongs to the SRP19 family.</text>
</comment>
<evidence type="ECO:0000256" key="2">
    <source>
        <dbReference type="ARBA" id="ARBA00008910"/>
    </source>
</evidence>
<dbReference type="OrthoDB" id="2190947at2759"/>
<dbReference type="AlphaFoldDB" id="A0A2T7PS17"/>
<feature type="compositionally biased region" description="Low complexity" evidence="7">
    <location>
        <begin position="80"/>
        <end position="98"/>
    </location>
</feature>
<dbReference type="InterPro" id="IPR002778">
    <property type="entry name" value="Signal_recog_particle_SRP19"/>
</dbReference>
<dbReference type="InterPro" id="IPR036521">
    <property type="entry name" value="SRP19-like_sf"/>
</dbReference>
<feature type="region of interest" description="Disordered" evidence="7">
    <location>
        <begin position="79"/>
        <end position="106"/>
    </location>
</feature>
<evidence type="ECO:0000256" key="1">
    <source>
        <dbReference type="ARBA" id="ARBA00004496"/>
    </source>
</evidence>
<evidence type="ECO:0000256" key="4">
    <source>
        <dbReference type="ARBA" id="ARBA00023135"/>
    </source>
</evidence>
<evidence type="ECO:0000256" key="7">
    <source>
        <dbReference type="SAM" id="MobiDB-lite"/>
    </source>
</evidence>
<reference evidence="8 9" key="1">
    <citation type="submission" date="2018-04" db="EMBL/GenBank/DDBJ databases">
        <title>The genome of golden apple snail Pomacea canaliculata provides insight into stress tolerance and invasive adaptation.</title>
        <authorList>
            <person name="Liu C."/>
            <person name="Liu B."/>
            <person name="Ren Y."/>
            <person name="Zhang Y."/>
            <person name="Wang H."/>
            <person name="Li S."/>
            <person name="Jiang F."/>
            <person name="Yin L."/>
            <person name="Zhang G."/>
            <person name="Qian W."/>
            <person name="Fan W."/>
        </authorList>
    </citation>
    <scope>NUCLEOTIDE SEQUENCE [LARGE SCALE GENOMIC DNA]</scope>
    <source>
        <strain evidence="8">SZHN2017</strain>
        <tissue evidence="8">Muscle</tissue>
    </source>
</reference>
<keyword evidence="9" id="KW-1185">Reference proteome</keyword>
<organism evidence="8 9">
    <name type="scientific">Pomacea canaliculata</name>
    <name type="common">Golden apple snail</name>
    <dbReference type="NCBI Taxonomy" id="400727"/>
    <lineage>
        <taxon>Eukaryota</taxon>
        <taxon>Metazoa</taxon>
        <taxon>Spiralia</taxon>
        <taxon>Lophotrochozoa</taxon>
        <taxon>Mollusca</taxon>
        <taxon>Gastropoda</taxon>
        <taxon>Caenogastropoda</taxon>
        <taxon>Architaenioglossa</taxon>
        <taxon>Ampullarioidea</taxon>
        <taxon>Ampullariidae</taxon>
        <taxon>Pomacea</taxon>
    </lineage>
</organism>
<dbReference type="PANTHER" id="PTHR17453:SF0">
    <property type="entry name" value="SIGNAL RECOGNITION PARTICLE 19 KDA PROTEIN"/>
    <property type="match status" value="1"/>
</dbReference>
<dbReference type="SUPFAM" id="SSF69695">
    <property type="entry name" value="SRP19"/>
    <property type="match status" value="1"/>
</dbReference>
<dbReference type="STRING" id="400727.A0A2T7PS17"/>
<keyword evidence="5" id="KW-0687">Ribonucleoprotein</keyword>
<evidence type="ECO:0008006" key="10">
    <source>
        <dbReference type="Google" id="ProtNLM"/>
    </source>
</evidence>
<comment type="subcellular location">
    <subcellularLocation>
        <location evidence="1">Cytoplasm</location>
    </subcellularLocation>
</comment>
<dbReference type="Proteomes" id="UP000245119">
    <property type="component" value="Linkage Group LG2"/>
</dbReference>
<evidence type="ECO:0000313" key="9">
    <source>
        <dbReference type="Proteomes" id="UP000245119"/>
    </source>
</evidence>
<accession>A0A2T7PS17</accession>
<dbReference type="PANTHER" id="PTHR17453">
    <property type="entry name" value="SIGNAL RECOGNITION PARTICLE 19 KD PROTEIN"/>
    <property type="match status" value="1"/>
</dbReference>
<evidence type="ECO:0000313" key="8">
    <source>
        <dbReference type="EMBL" id="PVD36215.1"/>
    </source>
</evidence>
<dbReference type="Pfam" id="PF01922">
    <property type="entry name" value="SRP19"/>
    <property type="match status" value="1"/>
</dbReference>
<dbReference type="GO" id="GO:0008312">
    <property type="term" value="F:7S RNA binding"/>
    <property type="evidence" value="ECO:0007669"/>
    <property type="project" value="InterPro"/>
</dbReference>
<name>A0A2T7PS17_POMCA</name>
<keyword evidence="4" id="KW-0733">Signal recognition particle</keyword>